<gene>
    <name evidence="2" type="primary">dnaG_2</name>
    <name evidence="2" type="ORF">KOR34_23950</name>
</gene>
<accession>A0A5C5VFM5</accession>
<keyword evidence="3" id="KW-1185">Reference proteome</keyword>
<dbReference type="GO" id="GO:0008270">
    <property type="term" value="F:zinc ion binding"/>
    <property type="evidence" value="ECO:0007669"/>
    <property type="project" value="InterPro"/>
</dbReference>
<dbReference type="EMBL" id="SIHJ01000001">
    <property type="protein sequence ID" value="TWT37444.1"/>
    <property type="molecule type" value="Genomic_DNA"/>
</dbReference>
<protein>
    <submittedName>
        <fullName evidence="2">DNA primase</fullName>
        <ecNumber evidence="2">2.7.7.-</ecNumber>
    </submittedName>
</protein>
<dbReference type="RefSeq" id="WP_146564779.1">
    <property type="nucleotide sequence ID" value="NZ_SIHJ01000001.1"/>
</dbReference>
<dbReference type="GO" id="GO:0006260">
    <property type="term" value="P:DNA replication"/>
    <property type="evidence" value="ECO:0007669"/>
    <property type="project" value="InterPro"/>
</dbReference>
<evidence type="ECO:0000313" key="2">
    <source>
        <dbReference type="EMBL" id="TWT37444.1"/>
    </source>
</evidence>
<dbReference type="InterPro" id="IPR036977">
    <property type="entry name" value="DNA_primase_Znf_CHC2"/>
</dbReference>
<dbReference type="EC" id="2.7.7.-" evidence="2"/>
<name>A0A5C5VFM5_9BACT</name>
<comment type="caution">
    <text evidence="2">The sequence shown here is derived from an EMBL/GenBank/DDBJ whole genome shotgun (WGS) entry which is preliminary data.</text>
</comment>
<keyword evidence="2" id="KW-0548">Nucleotidyltransferase</keyword>
<dbReference type="InterPro" id="IPR002694">
    <property type="entry name" value="Znf_CHC2"/>
</dbReference>
<sequence>MQHHDNRQRVGLIDYAALRQEVGIEQVLVILEFRPVVRKGPQLRGPCPIHKSSSATSRSFSVNLDRGVYKCFGCGSEGTTLDLCQAAFGGTLYEAAIDACQRLGIEPPRRK</sequence>
<keyword evidence="2" id="KW-0808">Transferase</keyword>
<evidence type="ECO:0000259" key="1">
    <source>
        <dbReference type="SMART" id="SM00400"/>
    </source>
</evidence>
<evidence type="ECO:0000313" key="3">
    <source>
        <dbReference type="Proteomes" id="UP000316714"/>
    </source>
</evidence>
<dbReference type="OrthoDB" id="286375at2"/>
<dbReference type="SMART" id="SM00400">
    <property type="entry name" value="ZnF_CHCC"/>
    <property type="match status" value="1"/>
</dbReference>
<dbReference type="GO" id="GO:0003899">
    <property type="term" value="F:DNA-directed RNA polymerase activity"/>
    <property type="evidence" value="ECO:0007669"/>
    <property type="project" value="InterPro"/>
</dbReference>
<dbReference type="Pfam" id="PF01807">
    <property type="entry name" value="Zn_ribbon_DnaG"/>
    <property type="match status" value="1"/>
</dbReference>
<organism evidence="2 3">
    <name type="scientific">Posidoniimonas corsicana</name>
    <dbReference type="NCBI Taxonomy" id="1938618"/>
    <lineage>
        <taxon>Bacteria</taxon>
        <taxon>Pseudomonadati</taxon>
        <taxon>Planctomycetota</taxon>
        <taxon>Planctomycetia</taxon>
        <taxon>Pirellulales</taxon>
        <taxon>Lacipirellulaceae</taxon>
        <taxon>Posidoniimonas</taxon>
    </lineage>
</organism>
<dbReference type="AlphaFoldDB" id="A0A5C5VFM5"/>
<reference evidence="2 3" key="1">
    <citation type="submission" date="2019-02" db="EMBL/GenBank/DDBJ databases">
        <title>Deep-cultivation of Planctomycetes and their phenomic and genomic characterization uncovers novel biology.</title>
        <authorList>
            <person name="Wiegand S."/>
            <person name="Jogler M."/>
            <person name="Boedeker C."/>
            <person name="Pinto D."/>
            <person name="Vollmers J."/>
            <person name="Rivas-Marin E."/>
            <person name="Kohn T."/>
            <person name="Peeters S.H."/>
            <person name="Heuer A."/>
            <person name="Rast P."/>
            <person name="Oberbeckmann S."/>
            <person name="Bunk B."/>
            <person name="Jeske O."/>
            <person name="Meyerdierks A."/>
            <person name="Storesund J.E."/>
            <person name="Kallscheuer N."/>
            <person name="Luecker S."/>
            <person name="Lage O.M."/>
            <person name="Pohl T."/>
            <person name="Merkel B.J."/>
            <person name="Hornburger P."/>
            <person name="Mueller R.-W."/>
            <person name="Bruemmer F."/>
            <person name="Labrenz M."/>
            <person name="Spormann A.M."/>
            <person name="Op Den Camp H."/>
            <person name="Overmann J."/>
            <person name="Amann R."/>
            <person name="Jetten M.S.M."/>
            <person name="Mascher T."/>
            <person name="Medema M.H."/>
            <person name="Devos D.P."/>
            <person name="Kaster A.-K."/>
            <person name="Ovreas L."/>
            <person name="Rohde M."/>
            <person name="Galperin M.Y."/>
            <person name="Jogler C."/>
        </authorList>
    </citation>
    <scope>NUCLEOTIDE SEQUENCE [LARGE SCALE GENOMIC DNA]</scope>
    <source>
        <strain evidence="2 3">KOR34</strain>
    </source>
</reference>
<dbReference type="SUPFAM" id="SSF57783">
    <property type="entry name" value="Zinc beta-ribbon"/>
    <property type="match status" value="1"/>
</dbReference>
<dbReference type="Proteomes" id="UP000316714">
    <property type="component" value="Unassembled WGS sequence"/>
</dbReference>
<dbReference type="Gene3D" id="3.90.580.10">
    <property type="entry name" value="Zinc finger, CHC2-type domain"/>
    <property type="match status" value="1"/>
</dbReference>
<dbReference type="GO" id="GO:0003677">
    <property type="term" value="F:DNA binding"/>
    <property type="evidence" value="ECO:0007669"/>
    <property type="project" value="InterPro"/>
</dbReference>
<proteinExistence type="predicted"/>
<feature type="domain" description="Zinc finger CHC2-type" evidence="1">
    <location>
        <begin position="43"/>
        <end position="100"/>
    </location>
</feature>